<evidence type="ECO:0008006" key="3">
    <source>
        <dbReference type="Google" id="ProtNLM"/>
    </source>
</evidence>
<sequence>MGYFDEKFHKREKKYRRNYEIDDSLYVRLEQLSTVYDATITDLVNASLEHLIESEKISLYKKADNDFSVTHTLLIRESNLAGLEELKAKYGVSIYKLVNIAIRNALDES</sequence>
<name>A0ABS9MI42_9FIRM</name>
<comment type="caution">
    <text evidence="1">The sequence shown here is derived from an EMBL/GenBank/DDBJ whole genome shotgun (WGS) entry which is preliminary data.</text>
</comment>
<organism evidence="1 2">
    <name type="scientific">Anaeromassilibacillus senegalensis</name>
    <dbReference type="NCBI Taxonomy" id="1673717"/>
    <lineage>
        <taxon>Bacteria</taxon>
        <taxon>Bacillati</taxon>
        <taxon>Bacillota</taxon>
        <taxon>Clostridia</taxon>
        <taxon>Eubacteriales</taxon>
        <taxon>Acutalibacteraceae</taxon>
        <taxon>Anaeromassilibacillus</taxon>
    </lineage>
</organism>
<protein>
    <recommendedName>
        <fullName evidence="3">Antitoxin</fullName>
    </recommendedName>
</protein>
<dbReference type="Proteomes" id="UP001298681">
    <property type="component" value="Unassembled WGS sequence"/>
</dbReference>
<dbReference type="RefSeq" id="WP_087234297.1">
    <property type="nucleotide sequence ID" value="NZ_JAKNHQ010000006.1"/>
</dbReference>
<evidence type="ECO:0000313" key="2">
    <source>
        <dbReference type="Proteomes" id="UP001298681"/>
    </source>
</evidence>
<proteinExistence type="predicted"/>
<accession>A0ABS9MI42</accession>
<keyword evidence="2" id="KW-1185">Reference proteome</keyword>
<gene>
    <name evidence="1" type="ORF">L0P57_06005</name>
</gene>
<dbReference type="EMBL" id="JAKNHQ010000006">
    <property type="protein sequence ID" value="MCG4610485.1"/>
    <property type="molecule type" value="Genomic_DNA"/>
</dbReference>
<reference evidence="1 2" key="1">
    <citation type="submission" date="2022-01" db="EMBL/GenBank/DDBJ databases">
        <title>Collection of gut derived symbiotic bacterial strains cultured from healthy donors.</title>
        <authorList>
            <person name="Lin H."/>
            <person name="Kohout C."/>
            <person name="Waligurski E."/>
            <person name="Pamer E.G."/>
        </authorList>
    </citation>
    <scope>NUCLEOTIDE SEQUENCE [LARGE SCALE GENOMIC DNA]</scope>
    <source>
        <strain evidence="1 2">DFI.7.58</strain>
    </source>
</reference>
<evidence type="ECO:0000313" key="1">
    <source>
        <dbReference type="EMBL" id="MCG4610485.1"/>
    </source>
</evidence>